<keyword evidence="3" id="KW-0547">Nucleotide-binding</keyword>
<keyword evidence="3" id="KW-0067">ATP-binding</keyword>
<feature type="region of interest" description="Disordered" evidence="1">
    <location>
        <begin position="104"/>
        <end position="136"/>
    </location>
</feature>
<feature type="domain" description="ATP-dependent RNA helicase PRP5/DDX46/KHDC4 KH" evidence="2">
    <location>
        <begin position="178"/>
        <end position="223"/>
    </location>
</feature>
<feature type="non-terminal residue" evidence="3">
    <location>
        <position position="1"/>
    </location>
</feature>
<organism evidence="3 4">
    <name type="scientific">Zancudomyces culisetae</name>
    <name type="common">Gut fungus</name>
    <name type="synonym">Smittium culisetae</name>
    <dbReference type="NCBI Taxonomy" id="1213189"/>
    <lineage>
        <taxon>Eukaryota</taxon>
        <taxon>Fungi</taxon>
        <taxon>Fungi incertae sedis</taxon>
        <taxon>Zoopagomycota</taxon>
        <taxon>Kickxellomycotina</taxon>
        <taxon>Harpellomycetes</taxon>
        <taxon>Harpellales</taxon>
        <taxon>Legeriomycetaceae</taxon>
        <taxon>Zancudomyces</taxon>
    </lineage>
</organism>
<dbReference type="PANTHER" id="PTHR15744:SF0">
    <property type="entry name" value="KH HOMOLOGY DOMAIN-CONTAINING PROTEIN 4"/>
    <property type="match status" value="1"/>
</dbReference>
<evidence type="ECO:0000313" key="3">
    <source>
        <dbReference type="EMBL" id="OMH84984.1"/>
    </source>
</evidence>
<dbReference type="OrthoDB" id="196131at2759"/>
<dbReference type="Proteomes" id="UP000188320">
    <property type="component" value="Unassembled WGS sequence"/>
</dbReference>
<feature type="region of interest" description="Disordered" evidence="1">
    <location>
        <begin position="215"/>
        <end position="234"/>
    </location>
</feature>
<gene>
    <name evidence="3" type="ORF">AX774_g1494</name>
</gene>
<dbReference type="EMBL" id="LSSK01000124">
    <property type="protein sequence ID" value="OMH84984.1"/>
    <property type="molecule type" value="Genomic_DNA"/>
</dbReference>
<dbReference type="PANTHER" id="PTHR15744">
    <property type="entry name" value="BLOM7"/>
    <property type="match status" value="1"/>
</dbReference>
<keyword evidence="4" id="KW-1185">Reference proteome</keyword>
<sequence length="289" mass="31039">FLEDVKLGTVKSYNNRRLGGFGGHGLERFVVERENIKKMQRLTYGEGDDQDEDDEEEQDQALGPEHDRQARPISGEQPSSGSTLRASSSAISALKAAQEAASKFNASSSSMSTTTGAANTPGASKNAESALPANPAPRQFTNVIDQINAELGYSSSSSTANRSSVLQNDDLRAAEFFAEVEINDYPQKVRWKVTNREALSQISESTGVAITVKGIHMPSSSSSGGGSGGKPSAHSSFFSSKHAYLNERKLYLRIEGNSEFSVESAKSQIKSILSDAALQSGQLAIDYRF</sequence>
<dbReference type="AlphaFoldDB" id="A0A1R1PVM5"/>
<name>A0A1R1PVM5_ZANCU</name>
<accession>A0A1R1PVM5</accession>
<feature type="region of interest" description="Disordered" evidence="1">
    <location>
        <begin position="38"/>
        <end position="87"/>
    </location>
</feature>
<comment type="caution">
    <text evidence="3">The sequence shown here is derived from an EMBL/GenBank/DDBJ whole genome shotgun (WGS) entry which is preliminary data.</text>
</comment>
<dbReference type="GO" id="GO:0003723">
    <property type="term" value="F:RNA binding"/>
    <property type="evidence" value="ECO:0007669"/>
    <property type="project" value="InterPro"/>
</dbReference>
<keyword evidence="3" id="KW-0378">Hydrolase</keyword>
<feature type="compositionally biased region" description="Low complexity" evidence="1">
    <location>
        <begin position="104"/>
        <end position="120"/>
    </location>
</feature>
<dbReference type="GO" id="GO:0005634">
    <property type="term" value="C:nucleus"/>
    <property type="evidence" value="ECO:0007669"/>
    <property type="project" value="InterPro"/>
</dbReference>
<dbReference type="InterPro" id="IPR056149">
    <property type="entry name" value="PRP5/DDX46/KHDC4_KH"/>
</dbReference>
<evidence type="ECO:0000256" key="1">
    <source>
        <dbReference type="SAM" id="MobiDB-lite"/>
    </source>
</evidence>
<reference evidence="4" key="1">
    <citation type="submission" date="2017-01" db="EMBL/GenBank/DDBJ databases">
        <authorList>
            <person name="Wang Y."/>
            <person name="White M."/>
            <person name="Kvist S."/>
            <person name="Moncalvo J.-M."/>
        </authorList>
    </citation>
    <scope>NUCLEOTIDE SEQUENCE [LARGE SCALE GENOMIC DNA]</scope>
    <source>
        <strain evidence="4">COL-18-3</strain>
    </source>
</reference>
<protein>
    <submittedName>
        <fullName evidence="3">Pre-mRNA-processing ATP-dependent RNA helicase prp5</fullName>
    </submittedName>
</protein>
<dbReference type="Pfam" id="PF23469">
    <property type="entry name" value="KH_12"/>
    <property type="match status" value="1"/>
</dbReference>
<feature type="compositionally biased region" description="Acidic residues" evidence="1">
    <location>
        <begin position="46"/>
        <end position="59"/>
    </location>
</feature>
<evidence type="ECO:0000313" key="4">
    <source>
        <dbReference type="Proteomes" id="UP000188320"/>
    </source>
</evidence>
<dbReference type="InterPro" id="IPR031121">
    <property type="entry name" value="RIK/BLOM7"/>
</dbReference>
<dbReference type="GO" id="GO:0004386">
    <property type="term" value="F:helicase activity"/>
    <property type="evidence" value="ECO:0007669"/>
    <property type="project" value="UniProtKB-KW"/>
</dbReference>
<proteinExistence type="predicted"/>
<keyword evidence="3" id="KW-0347">Helicase</keyword>
<evidence type="ECO:0000259" key="2">
    <source>
        <dbReference type="Pfam" id="PF23469"/>
    </source>
</evidence>